<comment type="caution">
    <text evidence="3">The sequence shown here is derived from an EMBL/GenBank/DDBJ whole genome shotgun (WGS) entry which is preliminary data.</text>
</comment>
<keyword evidence="4" id="KW-1185">Reference proteome</keyword>
<keyword evidence="1" id="KW-0812">Transmembrane</keyword>
<feature type="transmembrane region" description="Helical" evidence="1">
    <location>
        <begin position="16"/>
        <end position="47"/>
    </location>
</feature>
<gene>
    <name evidence="3" type="ORF">GCM10007927_02210</name>
</gene>
<dbReference type="Pfam" id="PF11127">
    <property type="entry name" value="YgaP-like_TM"/>
    <property type="match status" value="1"/>
</dbReference>
<proteinExistence type="predicted"/>
<keyword evidence="1" id="KW-1133">Transmembrane helix</keyword>
<name>A0ABQ5VF24_9RHOB</name>
<evidence type="ECO:0000313" key="4">
    <source>
        <dbReference type="Proteomes" id="UP001161388"/>
    </source>
</evidence>
<accession>A0ABQ5VF24</accession>
<dbReference type="EMBL" id="BSNL01000001">
    <property type="protein sequence ID" value="GLQ25418.1"/>
    <property type="molecule type" value="Genomic_DNA"/>
</dbReference>
<reference evidence="3" key="2">
    <citation type="submission" date="2023-01" db="EMBL/GenBank/DDBJ databases">
        <title>Draft genome sequence of Sulfitobacter pacificus strain NBRC 109915.</title>
        <authorList>
            <person name="Sun Q."/>
            <person name="Mori K."/>
        </authorList>
    </citation>
    <scope>NUCLEOTIDE SEQUENCE</scope>
    <source>
        <strain evidence="3">NBRC 109915</strain>
    </source>
</reference>
<evidence type="ECO:0000256" key="1">
    <source>
        <dbReference type="SAM" id="Phobius"/>
    </source>
</evidence>
<reference evidence="3" key="1">
    <citation type="journal article" date="2014" name="Int. J. Syst. Evol. Microbiol.">
        <title>Complete genome of a new Firmicutes species belonging to the dominant human colonic microbiota ('Ruminococcus bicirculans') reveals two chromosomes and a selective capacity to utilize plant glucans.</title>
        <authorList>
            <consortium name="NISC Comparative Sequencing Program"/>
            <person name="Wegmann U."/>
            <person name="Louis P."/>
            <person name="Goesmann A."/>
            <person name="Henrissat B."/>
            <person name="Duncan S.H."/>
            <person name="Flint H.J."/>
        </authorList>
    </citation>
    <scope>NUCLEOTIDE SEQUENCE</scope>
    <source>
        <strain evidence="3">NBRC 109915</strain>
    </source>
</reference>
<dbReference type="InterPro" id="IPR021309">
    <property type="entry name" value="YgaP-like_TM"/>
</dbReference>
<sequence>MELTTNVGSFDRILRIVIGAALIILTLTGTIGIWGWIGVILLGTAFLRFCPLYRIIGVNTCKNS</sequence>
<keyword evidence="1" id="KW-0472">Membrane</keyword>
<organism evidence="3 4">
    <name type="scientific">Sulfitobacter pacificus</name>
    <dbReference type="NCBI Taxonomy" id="1499314"/>
    <lineage>
        <taxon>Bacteria</taxon>
        <taxon>Pseudomonadati</taxon>
        <taxon>Pseudomonadota</taxon>
        <taxon>Alphaproteobacteria</taxon>
        <taxon>Rhodobacterales</taxon>
        <taxon>Roseobacteraceae</taxon>
        <taxon>Sulfitobacter</taxon>
    </lineage>
</organism>
<evidence type="ECO:0000259" key="2">
    <source>
        <dbReference type="Pfam" id="PF11127"/>
    </source>
</evidence>
<dbReference type="RefSeq" id="WP_348540743.1">
    <property type="nucleotide sequence ID" value="NZ_BAABWP010000005.1"/>
</dbReference>
<protein>
    <submittedName>
        <fullName evidence="3">Membrane protein</fullName>
    </submittedName>
</protein>
<feature type="domain" description="Inner membrane protein YgaP-like transmembrane" evidence="2">
    <location>
        <begin position="4"/>
        <end position="63"/>
    </location>
</feature>
<dbReference type="Proteomes" id="UP001161388">
    <property type="component" value="Unassembled WGS sequence"/>
</dbReference>
<evidence type="ECO:0000313" key="3">
    <source>
        <dbReference type="EMBL" id="GLQ25418.1"/>
    </source>
</evidence>